<organism evidence="2 3">
    <name type="scientific">Solirubrobacter ginsenosidimutans</name>
    <dbReference type="NCBI Taxonomy" id="490573"/>
    <lineage>
        <taxon>Bacteria</taxon>
        <taxon>Bacillati</taxon>
        <taxon>Actinomycetota</taxon>
        <taxon>Thermoleophilia</taxon>
        <taxon>Solirubrobacterales</taxon>
        <taxon>Solirubrobacteraceae</taxon>
        <taxon>Solirubrobacter</taxon>
    </lineage>
</organism>
<protein>
    <submittedName>
        <fullName evidence="2">Uncharacterized protein</fullName>
    </submittedName>
</protein>
<feature type="compositionally biased region" description="Basic and acidic residues" evidence="1">
    <location>
        <begin position="82"/>
        <end position="95"/>
    </location>
</feature>
<feature type="region of interest" description="Disordered" evidence="1">
    <location>
        <begin position="71"/>
        <end position="95"/>
    </location>
</feature>
<reference evidence="2" key="1">
    <citation type="submission" date="2022-10" db="EMBL/GenBank/DDBJ databases">
        <title>The WGS of Solirubrobacter ginsenosidimutans DSM 21036.</title>
        <authorList>
            <person name="Jiang Z."/>
        </authorList>
    </citation>
    <scope>NUCLEOTIDE SEQUENCE</scope>
    <source>
        <strain evidence="2">DSM 21036</strain>
    </source>
</reference>
<gene>
    <name evidence="2" type="ORF">OM076_05280</name>
</gene>
<dbReference type="AlphaFoldDB" id="A0A9X3MR65"/>
<evidence type="ECO:0000313" key="2">
    <source>
        <dbReference type="EMBL" id="MDA0159665.1"/>
    </source>
</evidence>
<evidence type="ECO:0000256" key="1">
    <source>
        <dbReference type="SAM" id="MobiDB-lite"/>
    </source>
</evidence>
<dbReference type="RefSeq" id="WP_270038430.1">
    <property type="nucleotide sequence ID" value="NZ_JAPDOD010000003.1"/>
</dbReference>
<accession>A0A9X3MR65</accession>
<name>A0A9X3MR65_9ACTN</name>
<sequence length="95" mass="11313">MTRLSEAKQRLREQSEHYLLQDSVRRLGKGVPGTVEPYRGREGRAWRLLFVPLYRRVPWAVKRRAMDSLQMTAKGWTPPPREPGEPWKPPERRYD</sequence>
<keyword evidence="3" id="KW-1185">Reference proteome</keyword>
<evidence type="ECO:0000313" key="3">
    <source>
        <dbReference type="Proteomes" id="UP001149140"/>
    </source>
</evidence>
<dbReference type="EMBL" id="JAPDOD010000003">
    <property type="protein sequence ID" value="MDA0159665.1"/>
    <property type="molecule type" value="Genomic_DNA"/>
</dbReference>
<comment type="caution">
    <text evidence="2">The sequence shown here is derived from an EMBL/GenBank/DDBJ whole genome shotgun (WGS) entry which is preliminary data.</text>
</comment>
<dbReference type="Proteomes" id="UP001149140">
    <property type="component" value="Unassembled WGS sequence"/>
</dbReference>
<proteinExistence type="predicted"/>